<feature type="domain" description="EthD" evidence="1">
    <location>
        <begin position="11"/>
        <end position="82"/>
    </location>
</feature>
<dbReference type="GO" id="GO:0016491">
    <property type="term" value="F:oxidoreductase activity"/>
    <property type="evidence" value="ECO:0007669"/>
    <property type="project" value="InterPro"/>
</dbReference>
<name>A0A6J6QL74_9ZZZZ</name>
<accession>A0A6J6QL74</accession>
<gene>
    <name evidence="2" type="ORF">UFOPK2399_02020</name>
</gene>
<dbReference type="Gene3D" id="3.30.70.100">
    <property type="match status" value="1"/>
</dbReference>
<dbReference type="SUPFAM" id="SSF54909">
    <property type="entry name" value="Dimeric alpha+beta barrel"/>
    <property type="match status" value="1"/>
</dbReference>
<organism evidence="2">
    <name type="scientific">freshwater metagenome</name>
    <dbReference type="NCBI Taxonomy" id="449393"/>
    <lineage>
        <taxon>unclassified sequences</taxon>
        <taxon>metagenomes</taxon>
        <taxon>ecological metagenomes</taxon>
    </lineage>
</organism>
<dbReference type="NCBIfam" id="TIGR02118">
    <property type="entry name" value="EthD family reductase"/>
    <property type="match status" value="1"/>
</dbReference>
<evidence type="ECO:0000259" key="1">
    <source>
        <dbReference type="Pfam" id="PF07110"/>
    </source>
</evidence>
<reference evidence="2" key="1">
    <citation type="submission" date="2020-05" db="EMBL/GenBank/DDBJ databases">
        <authorList>
            <person name="Chiriac C."/>
            <person name="Salcher M."/>
            <person name="Ghai R."/>
            <person name="Kavagutti S V."/>
        </authorList>
    </citation>
    <scope>NUCLEOTIDE SEQUENCE</scope>
</reference>
<dbReference type="EMBL" id="CAEZXP010000012">
    <property type="protein sequence ID" value="CAB4711352.1"/>
    <property type="molecule type" value="Genomic_DNA"/>
</dbReference>
<protein>
    <submittedName>
        <fullName evidence="2">Unannotated protein</fullName>
    </submittedName>
</protein>
<dbReference type="Pfam" id="PF07110">
    <property type="entry name" value="EthD"/>
    <property type="match status" value="1"/>
</dbReference>
<dbReference type="InterPro" id="IPR009799">
    <property type="entry name" value="EthD_dom"/>
</dbReference>
<dbReference type="InterPro" id="IPR011008">
    <property type="entry name" value="Dimeric_a/b-barrel"/>
</dbReference>
<evidence type="ECO:0000313" key="2">
    <source>
        <dbReference type="EMBL" id="CAB4711352.1"/>
    </source>
</evidence>
<dbReference type="AlphaFoldDB" id="A0A6J6QL74"/>
<sequence length="100" mass="11243">MFKAIILLARREDMTHDAFADWWLGDHAPLAKALPGLRGARFNLVNTPDAEFDGITELWFDSQADFEAAYATEHGKQVAADSLAHVSRRERLFVTENILA</sequence>
<proteinExistence type="predicted"/>